<proteinExistence type="inferred from homology"/>
<dbReference type="InterPro" id="IPR014710">
    <property type="entry name" value="RmlC-like_jellyroll"/>
</dbReference>
<dbReference type="InterPro" id="IPR003829">
    <property type="entry name" value="Pirin_N_dom"/>
</dbReference>
<dbReference type="Gene3D" id="2.60.120.10">
    <property type="entry name" value="Jelly Rolls"/>
    <property type="match status" value="2"/>
</dbReference>
<feature type="domain" description="Pirin N-terminal" evidence="3">
    <location>
        <begin position="61"/>
        <end position="164"/>
    </location>
</feature>
<dbReference type="InterPro" id="IPR012093">
    <property type="entry name" value="Pirin"/>
</dbReference>
<keyword evidence="6" id="KW-1185">Reference proteome</keyword>
<feature type="domain" description="Quercetin 2,3-dioxygenase C-terminal cupin" evidence="4">
    <location>
        <begin position="209"/>
        <end position="273"/>
    </location>
</feature>
<evidence type="ECO:0000259" key="3">
    <source>
        <dbReference type="Pfam" id="PF02678"/>
    </source>
</evidence>
<evidence type="ECO:0008006" key="7">
    <source>
        <dbReference type="Google" id="ProtNLM"/>
    </source>
</evidence>
<dbReference type="OrthoDB" id="198735at2759"/>
<gene>
    <name evidence="5" type="ORF">CEUSTIGMA_g11343.t1</name>
</gene>
<evidence type="ECO:0000313" key="5">
    <source>
        <dbReference type="EMBL" id="GAX83919.1"/>
    </source>
</evidence>
<accession>A0A250XLW1</accession>
<comment type="similarity">
    <text evidence="1 2">Belongs to the pirin family.</text>
</comment>
<dbReference type="InterPro" id="IPR041602">
    <property type="entry name" value="Quercetinase_C"/>
</dbReference>
<evidence type="ECO:0000256" key="2">
    <source>
        <dbReference type="RuleBase" id="RU003457"/>
    </source>
</evidence>
<dbReference type="SUPFAM" id="SSF51182">
    <property type="entry name" value="RmlC-like cupins"/>
    <property type="match status" value="1"/>
</dbReference>
<dbReference type="InterPro" id="IPR011051">
    <property type="entry name" value="RmlC_Cupin_sf"/>
</dbReference>
<reference evidence="5 6" key="1">
    <citation type="submission" date="2017-08" db="EMBL/GenBank/DDBJ databases">
        <title>Acidophilic green algal genome provides insights into adaptation to an acidic environment.</title>
        <authorList>
            <person name="Hirooka S."/>
            <person name="Hirose Y."/>
            <person name="Kanesaki Y."/>
            <person name="Higuchi S."/>
            <person name="Fujiwara T."/>
            <person name="Onuma R."/>
            <person name="Era A."/>
            <person name="Ohbayashi R."/>
            <person name="Uzuka A."/>
            <person name="Nozaki H."/>
            <person name="Yoshikawa H."/>
            <person name="Miyagishima S.Y."/>
        </authorList>
    </citation>
    <scope>NUCLEOTIDE SEQUENCE [LARGE SCALE GENOMIC DNA]</scope>
    <source>
        <strain evidence="5 6">NIES-2499</strain>
    </source>
</reference>
<dbReference type="Proteomes" id="UP000232323">
    <property type="component" value="Unassembled WGS sequence"/>
</dbReference>
<dbReference type="Pfam" id="PF17954">
    <property type="entry name" value="Pirin_C_2"/>
    <property type="match status" value="1"/>
</dbReference>
<dbReference type="CDD" id="cd02910">
    <property type="entry name" value="cupin_Yhhw_N"/>
    <property type="match status" value="1"/>
</dbReference>
<evidence type="ECO:0000313" key="6">
    <source>
        <dbReference type="Proteomes" id="UP000232323"/>
    </source>
</evidence>
<dbReference type="AlphaFoldDB" id="A0A250XLW1"/>
<name>A0A250XLW1_9CHLO</name>
<organism evidence="5 6">
    <name type="scientific">Chlamydomonas eustigma</name>
    <dbReference type="NCBI Taxonomy" id="1157962"/>
    <lineage>
        <taxon>Eukaryota</taxon>
        <taxon>Viridiplantae</taxon>
        <taxon>Chlorophyta</taxon>
        <taxon>core chlorophytes</taxon>
        <taxon>Chlorophyceae</taxon>
        <taxon>CS clade</taxon>
        <taxon>Chlamydomonadales</taxon>
        <taxon>Chlamydomonadaceae</taxon>
        <taxon>Chlamydomonas</taxon>
    </lineage>
</organism>
<dbReference type="PANTHER" id="PTHR43212">
    <property type="entry name" value="QUERCETIN 2,3-DIOXYGENASE"/>
    <property type="match status" value="1"/>
</dbReference>
<protein>
    <recommendedName>
        <fullName evidence="7">Pirin N-terminal domain-containing protein</fullName>
    </recommendedName>
</protein>
<comment type="caution">
    <text evidence="5">The sequence shown here is derived from an EMBL/GenBank/DDBJ whole genome shotgun (WGS) entry which is preliminary data.</text>
</comment>
<dbReference type="STRING" id="1157962.A0A250XLW1"/>
<sequence>MHTSIRKRNITKSVNSVLYSSANRTFSKFRAAGNNNKLVMTCSAAKVQKVPHDSLHVSKPTWWLESRFHFSFADYWDPERSSFGALRVVNDDLVKGKAGFGRHPHRDMEIFSYVIDGYLSHQDSMGNKEALGRGAVQYMSAGTGVTHSEMNDGEETCRFLQIWIQPDKKGYTPQYGSSTYKKEDRHNRLLHILGGTGSVPSWPGINSINSIKLHQDANVFVSELEPNQSLEVPLKPNRQAYLVTVEGGLDVNGTSLNMRDAAKIVGSSASNTEVIVKSGAKGGHFLMIEMAAE</sequence>
<dbReference type="Pfam" id="PF02678">
    <property type="entry name" value="Pirin"/>
    <property type="match status" value="1"/>
</dbReference>
<evidence type="ECO:0000259" key="4">
    <source>
        <dbReference type="Pfam" id="PF17954"/>
    </source>
</evidence>
<dbReference type="PANTHER" id="PTHR43212:SF3">
    <property type="entry name" value="QUERCETIN 2,3-DIOXYGENASE"/>
    <property type="match status" value="1"/>
</dbReference>
<dbReference type="EMBL" id="BEGY01000111">
    <property type="protein sequence ID" value="GAX83919.1"/>
    <property type="molecule type" value="Genomic_DNA"/>
</dbReference>
<evidence type="ECO:0000256" key="1">
    <source>
        <dbReference type="ARBA" id="ARBA00008416"/>
    </source>
</evidence>